<proteinExistence type="predicted"/>
<organism evidence="2 3">
    <name type="scientific">Panicum virgatum</name>
    <name type="common">Blackwell switchgrass</name>
    <dbReference type="NCBI Taxonomy" id="38727"/>
    <lineage>
        <taxon>Eukaryota</taxon>
        <taxon>Viridiplantae</taxon>
        <taxon>Streptophyta</taxon>
        <taxon>Embryophyta</taxon>
        <taxon>Tracheophyta</taxon>
        <taxon>Spermatophyta</taxon>
        <taxon>Magnoliopsida</taxon>
        <taxon>Liliopsida</taxon>
        <taxon>Poales</taxon>
        <taxon>Poaceae</taxon>
        <taxon>PACMAD clade</taxon>
        <taxon>Panicoideae</taxon>
        <taxon>Panicodae</taxon>
        <taxon>Paniceae</taxon>
        <taxon>Panicinae</taxon>
        <taxon>Panicum</taxon>
        <taxon>Panicum sect. Hiantes</taxon>
    </lineage>
</organism>
<reference evidence="2" key="1">
    <citation type="submission" date="2020-05" db="EMBL/GenBank/DDBJ databases">
        <title>WGS assembly of Panicum virgatum.</title>
        <authorList>
            <person name="Lovell J.T."/>
            <person name="Jenkins J."/>
            <person name="Shu S."/>
            <person name="Juenger T.E."/>
            <person name="Schmutz J."/>
        </authorList>
    </citation>
    <scope>NUCLEOTIDE SEQUENCE</scope>
    <source>
        <strain evidence="2">AP13</strain>
    </source>
</reference>
<evidence type="ECO:0000313" key="2">
    <source>
        <dbReference type="EMBL" id="KAG2573531.1"/>
    </source>
</evidence>
<dbReference type="AlphaFoldDB" id="A0A8T0QF17"/>
<feature type="region of interest" description="Disordered" evidence="1">
    <location>
        <begin position="1"/>
        <end position="86"/>
    </location>
</feature>
<evidence type="ECO:0000313" key="3">
    <source>
        <dbReference type="Proteomes" id="UP000823388"/>
    </source>
</evidence>
<sequence length="86" mass="9177">MRQGEKPSQHRRALAARAPSTPPAPPPSARRRRSTELSVHPSQATAASWRSECRQRSARGVGVGGCSRELVGPGGLAVGIRGRRRS</sequence>
<dbReference type="Proteomes" id="UP000823388">
    <property type="component" value="Chromosome 7K"/>
</dbReference>
<evidence type="ECO:0000256" key="1">
    <source>
        <dbReference type="SAM" id="MobiDB-lite"/>
    </source>
</evidence>
<protein>
    <submittedName>
        <fullName evidence="2">Uncharacterized protein</fullName>
    </submittedName>
</protein>
<comment type="caution">
    <text evidence="2">The sequence shown here is derived from an EMBL/GenBank/DDBJ whole genome shotgun (WGS) entry which is preliminary data.</text>
</comment>
<dbReference type="EMBL" id="CM029049">
    <property type="protein sequence ID" value="KAG2573531.1"/>
    <property type="molecule type" value="Genomic_DNA"/>
</dbReference>
<gene>
    <name evidence="2" type="ORF">PVAP13_7KG259000</name>
</gene>
<name>A0A8T0QF17_PANVG</name>
<accession>A0A8T0QF17</accession>
<feature type="compositionally biased region" description="Polar residues" evidence="1">
    <location>
        <begin position="36"/>
        <end position="48"/>
    </location>
</feature>
<keyword evidence="3" id="KW-1185">Reference proteome</keyword>